<keyword evidence="1" id="KW-0812">Transmembrane</keyword>
<evidence type="ECO:0000256" key="1">
    <source>
        <dbReference type="SAM" id="Phobius"/>
    </source>
</evidence>
<keyword evidence="1" id="KW-0472">Membrane</keyword>
<dbReference type="EMBL" id="JACGWO010000005">
    <property type="protein sequence ID" value="KAK4427368.1"/>
    <property type="molecule type" value="Genomic_DNA"/>
</dbReference>
<sequence>MELKPESFPHKQVNKTLMKFSIIGVFGLLPFTFMGNAKETSIKWRGRSSSQTNTRVQRSLTVQILHYRYGVISEHCAIFNVFVLVLGVANPQICSMTGRFRGVQATDNAFKSTTAMATCCSAISQADTSSYTNSKVLLSVGIYLNLTVTLPEK</sequence>
<comment type="caution">
    <text evidence="2">The sequence shown here is derived from an EMBL/GenBank/DDBJ whole genome shotgun (WGS) entry which is preliminary data.</text>
</comment>
<feature type="transmembrane region" description="Helical" evidence="1">
    <location>
        <begin position="20"/>
        <end position="37"/>
    </location>
</feature>
<evidence type="ECO:0000313" key="3">
    <source>
        <dbReference type="Proteomes" id="UP001293254"/>
    </source>
</evidence>
<proteinExistence type="predicted"/>
<evidence type="ECO:0000313" key="2">
    <source>
        <dbReference type="EMBL" id="KAK4427368.1"/>
    </source>
</evidence>
<accession>A0AAE2CM99</accession>
<organism evidence="2 3">
    <name type="scientific">Sesamum alatum</name>
    <dbReference type="NCBI Taxonomy" id="300844"/>
    <lineage>
        <taxon>Eukaryota</taxon>
        <taxon>Viridiplantae</taxon>
        <taxon>Streptophyta</taxon>
        <taxon>Embryophyta</taxon>
        <taxon>Tracheophyta</taxon>
        <taxon>Spermatophyta</taxon>
        <taxon>Magnoliopsida</taxon>
        <taxon>eudicotyledons</taxon>
        <taxon>Gunneridae</taxon>
        <taxon>Pentapetalae</taxon>
        <taxon>asterids</taxon>
        <taxon>lamiids</taxon>
        <taxon>Lamiales</taxon>
        <taxon>Pedaliaceae</taxon>
        <taxon>Sesamum</taxon>
    </lineage>
</organism>
<dbReference type="AlphaFoldDB" id="A0AAE2CM99"/>
<reference evidence="2" key="2">
    <citation type="journal article" date="2024" name="Plant">
        <title>Genomic evolution and insights into agronomic trait innovations of Sesamum species.</title>
        <authorList>
            <person name="Miao H."/>
            <person name="Wang L."/>
            <person name="Qu L."/>
            <person name="Liu H."/>
            <person name="Sun Y."/>
            <person name="Le M."/>
            <person name="Wang Q."/>
            <person name="Wei S."/>
            <person name="Zheng Y."/>
            <person name="Lin W."/>
            <person name="Duan Y."/>
            <person name="Cao H."/>
            <person name="Xiong S."/>
            <person name="Wang X."/>
            <person name="Wei L."/>
            <person name="Li C."/>
            <person name="Ma Q."/>
            <person name="Ju M."/>
            <person name="Zhao R."/>
            <person name="Li G."/>
            <person name="Mu C."/>
            <person name="Tian Q."/>
            <person name="Mei H."/>
            <person name="Zhang T."/>
            <person name="Gao T."/>
            <person name="Zhang H."/>
        </authorList>
    </citation>
    <scope>NUCLEOTIDE SEQUENCE</scope>
    <source>
        <strain evidence="2">3651</strain>
    </source>
</reference>
<name>A0AAE2CM99_9LAMI</name>
<keyword evidence="3" id="KW-1185">Reference proteome</keyword>
<dbReference type="Proteomes" id="UP001293254">
    <property type="component" value="Unassembled WGS sequence"/>
</dbReference>
<gene>
    <name evidence="2" type="ORF">Salat_1505700</name>
</gene>
<protein>
    <submittedName>
        <fullName evidence="2">Uncharacterized protein</fullName>
    </submittedName>
</protein>
<reference evidence="2" key="1">
    <citation type="submission" date="2020-06" db="EMBL/GenBank/DDBJ databases">
        <authorList>
            <person name="Li T."/>
            <person name="Hu X."/>
            <person name="Zhang T."/>
            <person name="Song X."/>
            <person name="Zhang H."/>
            <person name="Dai N."/>
            <person name="Sheng W."/>
            <person name="Hou X."/>
            <person name="Wei L."/>
        </authorList>
    </citation>
    <scope>NUCLEOTIDE SEQUENCE</scope>
    <source>
        <strain evidence="2">3651</strain>
        <tissue evidence="2">Leaf</tissue>
    </source>
</reference>
<keyword evidence="1" id="KW-1133">Transmembrane helix</keyword>